<comment type="caution">
    <text evidence="1">The sequence shown here is derived from an EMBL/GenBank/DDBJ whole genome shotgun (WGS) entry which is preliminary data.</text>
</comment>
<dbReference type="OrthoDB" id="2367476at2759"/>
<feature type="non-terminal residue" evidence="1">
    <location>
        <position position="1"/>
    </location>
</feature>
<dbReference type="VEuPathDB" id="FungiDB:VP01_5937g1"/>
<name>A0A0L6UHM6_9BASI</name>
<evidence type="ECO:0000313" key="1">
    <source>
        <dbReference type="EMBL" id="KNZ48054.1"/>
    </source>
</evidence>
<dbReference type="PANTHER" id="PTHR33266">
    <property type="entry name" value="CHROMOSOME 15, WHOLE GENOME SHOTGUN SEQUENCE"/>
    <property type="match status" value="1"/>
</dbReference>
<keyword evidence="2" id="KW-1185">Reference proteome</keyword>
<evidence type="ECO:0000313" key="2">
    <source>
        <dbReference type="Proteomes" id="UP000037035"/>
    </source>
</evidence>
<dbReference type="AlphaFoldDB" id="A0A0L6UHM6"/>
<gene>
    <name evidence="1" type="ORF">VP01_5937g1</name>
</gene>
<organism evidence="1 2">
    <name type="scientific">Puccinia sorghi</name>
    <dbReference type="NCBI Taxonomy" id="27349"/>
    <lineage>
        <taxon>Eukaryota</taxon>
        <taxon>Fungi</taxon>
        <taxon>Dikarya</taxon>
        <taxon>Basidiomycota</taxon>
        <taxon>Pucciniomycotina</taxon>
        <taxon>Pucciniomycetes</taxon>
        <taxon>Pucciniales</taxon>
        <taxon>Pucciniaceae</taxon>
        <taxon>Puccinia</taxon>
    </lineage>
</organism>
<accession>A0A0L6UHM6</accession>
<dbReference type="EMBL" id="LAVV01011204">
    <property type="protein sequence ID" value="KNZ48054.1"/>
    <property type="molecule type" value="Genomic_DNA"/>
</dbReference>
<sequence>LVIKQVSKFNYTHSTDELASKYLDLLKDLVGELNLDQFKLKTLLDFANGACIKLWNAAVEQWKITKSESTQERFVWLAFIRRYPGPSTPLLVSWDWMSSRQATKQIISDIAKLSPQPLKLLTLILTYGNLTRLLMKMAEEMCVVYICLRPEDSTGEPKRSLLATDMLPPSSPNFKAYYIKIIAAIFLVTAKFFQLTPISNLKKRYKEWNEHQTTPTFHRDVLQELRTSEQITKENEIAKHLTGAVTTVQQVFPEDPGLKVLLAIDEASAMLEIPQLIDNDVSLFRHFCRALRTIPDQARVFAILVDTTSRVSNFLPISREDNSSRALGTRGKPSQLFSPIYKIWTFDLMVPPPQYGVPFFSLYLEDSLKLGRAITYDTAIPGILHFALTKLLHSKDVTDTIKLTEARALALLGPTVGVPLHSQLLSVAADLCASCQQPSAEI</sequence>
<proteinExistence type="predicted"/>
<dbReference type="Proteomes" id="UP000037035">
    <property type="component" value="Unassembled WGS sequence"/>
</dbReference>
<protein>
    <submittedName>
        <fullName evidence="1">Uncharacterized protein</fullName>
    </submittedName>
</protein>
<reference evidence="1 2" key="1">
    <citation type="submission" date="2015-08" db="EMBL/GenBank/DDBJ databases">
        <title>Next Generation Sequencing and Analysis of the Genome of Puccinia sorghi L Schw, the Causal Agent of Maize Common Rust.</title>
        <authorList>
            <person name="Rochi L."/>
            <person name="Burguener G."/>
            <person name="Darino M."/>
            <person name="Turjanski A."/>
            <person name="Kreff E."/>
            <person name="Dieguez M.J."/>
            <person name="Sacco F."/>
        </authorList>
    </citation>
    <scope>NUCLEOTIDE SEQUENCE [LARGE SCALE GENOMIC DNA]</scope>
    <source>
        <strain evidence="1 2">RO10H11247</strain>
    </source>
</reference>
<dbReference type="PANTHER" id="PTHR33266:SF1">
    <property type="entry name" value="F-BOX DOMAIN-CONTAINING PROTEIN"/>
    <property type="match status" value="1"/>
</dbReference>